<evidence type="ECO:0000256" key="5">
    <source>
        <dbReference type="ARBA" id="ARBA00022801"/>
    </source>
</evidence>
<feature type="binding site" evidence="7">
    <location>
        <position position="59"/>
    </location>
    <ligand>
        <name>Zn(2+)</name>
        <dbReference type="ChEBI" id="CHEBI:29105"/>
        <label>2</label>
    </ligand>
</feature>
<comment type="caution">
    <text evidence="9">The sequence shown here is derived from an EMBL/GenBank/DDBJ whole genome shotgun (WGS) entry which is preliminary data.</text>
</comment>
<dbReference type="Gene3D" id="3.60.15.10">
    <property type="entry name" value="Ribonuclease Z/Hydroxyacylglutathione hydrolase-like"/>
    <property type="match status" value="1"/>
</dbReference>
<dbReference type="InterPro" id="IPR036866">
    <property type="entry name" value="RibonucZ/Hydroxyglut_hydro"/>
</dbReference>
<dbReference type="RefSeq" id="WP_180570752.1">
    <property type="nucleotide sequence ID" value="NZ_JACCKB010000049.1"/>
</dbReference>
<evidence type="ECO:0000256" key="2">
    <source>
        <dbReference type="ARBA" id="ARBA00004963"/>
    </source>
</evidence>
<dbReference type="NCBIfam" id="TIGR03413">
    <property type="entry name" value="GSH_gloB"/>
    <property type="match status" value="1"/>
</dbReference>
<comment type="catalytic activity">
    <reaction evidence="1 7">
        <text>an S-(2-hydroxyacyl)glutathione + H2O = a 2-hydroxy carboxylate + glutathione + H(+)</text>
        <dbReference type="Rhea" id="RHEA:21864"/>
        <dbReference type="ChEBI" id="CHEBI:15377"/>
        <dbReference type="ChEBI" id="CHEBI:15378"/>
        <dbReference type="ChEBI" id="CHEBI:57925"/>
        <dbReference type="ChEBI" id="CHEBI:58896"/>
        <dbReference type="ChEBI" id="CHEBI:71261"/>
        <dbReference type="EC" id="3.1.2.6"/>
    </reaction>
</comment>
<reference evidence="9 10" key="1">
    <citation type="submission" date="2020-07" db="EMBL/GenBank/DDBJ databases">
        <title>Endozoicomonas sp. nov., isolated from sediment.</title>
        <authorList>
            <person name="Gu T."/>
        </authorList>
    </citation>
    <scope>NUCLEOTIDE SEQUENCE [LARGE SCALE GENOMIC DNA]</scope>
    <source>
        <strain evidence="9 10">SM1973</strain>
    </source>
</reference>
<feature type="binding site" evidence="7">
    <location>
        <position position="171"/>
    </location>
    <ligand>
        <name>Zn(2+)</name>
        <dbReference type="ChEBI" id="CHEBI:29105"/>
        <label>2</label>
    </ligand>
</feature>
<dbReference type="SUPFAM" id="SSF56281">
    <property type="entry name" value="Metallo-hydrolase/oxidoreductase"/>
    <property type="match status" value="1"/>
</dbReference>
<organism evidence="9 10">
    <name type="scientific">Spartinivicinus marinus</name>
    <dbReference type="NCBI Taxonomy" id="2994442"/>
    <lineage>
        <taxon>Bacteria</taxon>
        <taxon>Pseudomonadati</taxon>
        <taxon>Pseudomonadota</taxon>
        <taxon>Gammaproteobacteria</taxon>
        <taxon>Oceanospirillales</taxon>
        <taxon>Zooshikellaceae</taxon>
        <taxon>Spartinivicinus</taxon>
    </lineage>
</organism>
<dbReference type="GO" id="GO:0046872">
    <property type="term" value="F:metal ion binding"/>
    <property type="evidence" value="ECO:0007669"/>
    <property type="project" value="UniProtKB-KW"/>
</dbReference>
<dbReference type="AlphaFoldDB" id="A0A853IFJ2"/>
<accession>A0A853IFJ2</accession>
<keyword evidence="5 7" id="KW-0378">Hydrolase</keyword>
<dbReference type="PANTHER" id="PTHR43705:SF1">
    <property type="entry name" value="HYDROXYACYLGLUTATHIONE HYDROLASE GLOB"/>
    <property type="match status" value="1"/>
</dbReference>
<comment type="subunit">
    <text evidence="7">Monomer.</text>
</comment>
<name>A0A853IFJ2_9GAMM</name>
<dbReference type="GO" id="GO:0004416">
    <property type="term" value="F:hydroxyacylglutathione hydrolase activity"/>
    <property type="evidence" value="ECO:0007669"/>
    <property type="project" value="UniProtKB-UniRule"/>
</dbReference>
<evidence type="ECO:0000313" key="9">
    <source>
        <dbReference type="EMBL" id="NYZ68751.1"/>
    </source>
</evidence>
<dbReference type="UniPathway" id="UPA00619">
    <property type="reaction ID" value="UER00676"/>
</dbReference>
<dbReference type="EMBL" id="JACCKB010000049">
    <property type="protein sequence ID" value="NYZ68751.1"/>
    <property type="molecule type" value="Genomic_DNA"/>
</dbReference>
<comment type="similarity">
    <text evidence="3 7">Belongs to the metallo-beta-lactamase superfamily. Glyoxalase II family.</text>
</comment>
<feature type="domain" description="Metallo-beta-lactamase" evidence="8">
    <location>
        <begin position="12"/>
        <end position="171"/>
    </location>
</feature>
<keyword evidence="6 7" id="KW-0862">Zinc</keyword>
<feature type="binding site" evidence="7">
    <location>
        <position position="111"/>
    </location>
    <ligand>
        <name>Zn(2+)</name>
        <dbReference type="ChEBI" id="CHEBI:29105"/>
        <label>1</label>
    </ligand>
</feature>
<feature type="binding site" evidence="7">
    <location>
        <position position="133"/>
    </location>
    <ligand>
        <name>Zn(2+)</name>
        <dbReference type="ChEBI" id="CHEBI:29105"/>
        <label>2</label>
    </ligand>
</feature>
<gene>
    <name evidence="7 9" type="primary">gloB</name>
    <name evidence="9" type="ORF">H0A36_22295</name>
</gene>
<feature type="binding site" evidence="7">
    <location>
        <position position="60"/>
    </location>
    <ligand>
        <name>Zn(2+)</name>
        <dbReference type="ChEBI" id="CHEBI:29105"/>
        <label>2</label>
    </ligand>
</feature>
<dbReference type="Pfam" id="PF00753">
    <property type="entry name" value="Lactamase_B"/>
    <property type="match status" value="1"/>
</dbReference>
<evidence type="ECO:0000256" key="1">
    <source>
        <dbReference type="ARBA" id="ARBA00001623"/>
    </source>
</evidence>
<keyword evidence="10" id="KW-1185">Reference proteome</keyword>
<evidence type="ECO:0000256" key="4">
    <source>
        <dbReference type="ARBA" id="ARBA00022723"/>
    </source>
</evidence>
<dbReference type="Pfam" id="PF16123">
    <property type="entry name" value="HAGH_C"/>
    <property type="match status" value="1"/>
</dbReference>
<comment type="function">
    <text evidence="7">Thiolesterase that catalyzes the hydrolysis of S-D-lactoyl-glutathione to form glutathione and D-lactic acid.</text>
</comment>
<protein>
    <recommendedName>
        <fullName evidence="7">Hydroxyacylglutathione hydrolase</fullName>
        <ecNumber evidence="7">3.1.2.6</ecNumber>
    </recommendedName>
    <alternativeName>
        <fullName evidence="7">Glyoxalase II</fullName>
        <shortName evidence="7">Glx II</shortName>
    </alternativeName>
</protein>
<feature type="binding site" evidence="7">
    <location>
        <position position="55"/>
    </location>
    <ligand>
        <name>Zn(2+)</name>
        <dbReference type="ChEBI" id="CHEBI:29105"/>
        <label>1</label>
    </ligand>
</feature>
<dbReference type="PIRSF" id="PIRSF005457">
    <property type="entry name" value="Glx"/>
    <property type="match status" value="1"/>
</dbReference>
<dbReference type="InterPro" id="IPR032282">
    <property type="entry name" value="HAGH_C"/>
</dbReference>
<evidence type="ECO:0000313" key="10">
    <source>
        <dbReference type="Proteomes" id="UP000569732"/>
    </source>
</evidence>
<evidence type="ECO:0000256" key="6">
    <source>
        <dbReference type="ARBA" id="ARBA00022833"/>
    </source>
</evidence>
<dbReference type="CDD" id="cd07723">
    <property type="entry name" value="hydroxyacylglutathione_hydrolase_MBL-fold"/>
    <property type="match status" value="1"/>
</dbReference>
<dbReference type="InterPro" id="IPR017782">
    <property type="entry name" value="Hydroxyacylglutathione_Hdrlase"/>
</dbReference>
<evidence type="ECO:0000256" key="3">
    <source>
        <dbReference type="ARBA" id="ARBA00006759"/>
    </source>
</evidence>
<dbReference type="InterPro" id="IPR050110">
    <property type="entry name" value="Glyoxalase_II_hydrolase"/>
</dbReference>
<dbReference type="HAMAP" id="MF_01374">
    <property type="entry name" value="Glyoxalase_2"/>
    <property type="match status" value="1"/>
</dbReference>
<comment type="pathway">
    <text evidence="2 7">Secondary metabolite metabolism; methylglyoxal degradation; (R)-lactate from methylglyoxal: step 2/2.</text>
</comment>
<dbReference type="GO" id="GO:0019243">
    <property type="term" value="P:methylglyoxal catabolic process to D-lactate via S-lactoyl-glutathione"/>
    <property type="evidence" value="ECO:0007669"/>
    <property type="project" value="UniProtKB-UniRule"/>
</dbReference>
<dbReference type="PANTHER" id="PTHR43705">
    <property type="entry name" value="HYDROXYACYLGLUTATHIONE HYDROLASE"/>
    <property type="match status" value="1"/>
</dbReference>
<keyword evidence="4 7" id="KW-0479">Metal-binding</keyword>
<sequence length="259" mass="28403">MIHVSPISAFNDNYIWLLSCSDTHTAWVVDPGDAAPVNQYLDQHQLTLTGILITHHHYDHVGGLKTLLKQHNPVTYGPANENIKGIQHSLAAGDVLDVLGAEFQVLEVGGHTRGHIAYYSDQLLAQPTLFCGDTLFAGGCGRLFEGTPKQMYQSLSQIAALPANTLIYCAHEYTSANLSFASAVEPTNSKLQERINQVKQLRSQSQPTVPSLLGDELATNPFLRCQQTAVQEAASQHAGKPLDSPVEVFAMIRQWKDQF</sequence>
<evidence type="ECO:0000256" key="7">
    <source>
        <dbReference type="HAMAP-Rule" id="MF_01374"/>
    </source>
</evidence>
<dbReference type="Proteomes" id="UP000569732">
    <property type="component" value="Unassembled WGS sequence"/>
</dbReference>
<dbReference type="EC" id="3.1.2.6" evidence="7"/>
<feature type="binding site" evidence="7">
    <location>
        <position position="57"/>
    </location>
    <ligand>
        <name>Zn(2+)</name>
        <dbReference type="ChEBI" id="CHEBI:29105"/>
        <label>1</label>
    </ligand>
</feature>
<dbReference type="SMART" id="SM00849">
    <property type="entry name" value="Lactamase_B"/>
    <property type="match status" value="1"/>
</dbReference>
<comment type="cofactor">
    <cofactor evidence="7">
        <name>Zn(2+)</name>
        <dbReference type="ChEBI" id="CHEBI:29105"/>
    </cofactor>
    <text evidence="7">Binds 2 Zn(2+) ions per subunit.</text>
</comment>
<feature type="binding site" evidence="7">
    <location>
        <position position="133"/>
    </location>
    <ligand>
        <name>Zn(2+)</name>
        <dbReference type="ChEBI" id="CHEBI:29105"/>
        <label>1</label>
    </ligand>
</feature>
<dbReference type="InterPro" id="IPR001279">
    <property type="entry name" value="Metallo-B-lactamas"/>
</dbReference>
<evidence type="ECO:0000259" key="8">
    <source>
        <dbReference type="SMART" id="SM00849"/>
    </source>
</evidence>
<dbReference type="InterPro" id="IPR035680">
    <property type="entry name" value="Clx_II_MBL"/>
</dbReference>
<proteinExistence type="inferred from homology"/>